<evidence type="ECO:0000256" key="1">
    <source>
        <dbReference type="SAM" id="Phobius"/>
    </source>
</evidence>
<evidence type="ECO:0000313" key="3">
    <source>
        <dbReference type="Proteomes" id="UP000437748"/>
    </source>
</evidence>
<reference evidence="2 3" key="1">
    <citation type="submission" date="2019-10" db="EMBL/GenBank/DDBJ databases">
        <title>New species of Slilvanegrellaceae.</title>
        <authorList>
            <person name="Pitt A."/>
            <person name="Hahn M.W."/>
        </authorList>
    </citation>
    <scope>NUCLEOTIDE SEQUENCE [LARGE SCALE GENOMIC DNA]</scope>
    <source>
        <strain evidence="2 3">SP-Ram-0.45-NSY-1</strain>
    </source>
</reference>
<keyword evidence="3" id="KW-1185">Reference proteome</keyword>
<comment type="caution">
    <text evidence="2">The sequence shown here is derived from an EMBL/GenBank/DDBJ whole genome shotgun (WGS) entry which is preliminary data.</text>
</comment>
<dbReference type="RefSeq" id="WP_153418032.1">
    <property type="nucleotide sequence ID" value="NZ_WFLM01000001.1"/>
</dbReference>
<dbReference type="AlphaFoldDB" id="A0A6N6VZ34"/>
<sequence>MGGLIKYITIFIFFGVIWFGILSIQVSKKTSLFVAIQKELKLYPEDEDDQSNKKSIDREKVIDAISKAFNN</sequence>
<name>A0A6N6VZ34_9BACT</name>
<organism evidence="2 3">
    <name type="scientific">Silvanigrella paludirubra</name>
    <dbReference type="NCBI Taxonomy" id="2499159"/>
    <lineage>
        <taxon>Bacteria</taxon>
        <taxon>Pseudomonadati</taxon>
        <taxon>Bdellovibrionota</taxon>
        <taxon>Oligoflexia</taxon>
        <taxon>Silvanigrellales</taxon>
        <taxon>Silvanigrellaceae</taxon>
        <taxon>Silvanigrella</taxon>
    </lineage>
</organism>
<protein>
    <submittedName>
        <fullName evidence="2">Uncharacterized protein</fullName>
    </submittedName>
</protein>
<keyword evidence="1" id="KW-0472">Membrane</keyword>
<accession>A0A6N6VZ34</accession>
<dbReference type="EMBL" id="WFLM01000001">
    <property type="protein sequence ID" value="KAB8040516.1"/>
    <property type="molecule type" value="Genomic_DNA"/>
</dbReference>
<feature type="transmembrane region" description="Helical" evidence="1">
    <location>
        <begin position="6"/>
        <end position="24"/>
    </location>
</feature>
<dbReference type="OrthoDB" id="5298782at2"/>
<proteinExistence type="predicted"/>
<gene>
    <name evidence="2" type="ORF">GCL60_00960</name>
</gene>
<keyword evidence="1" id="KW-0812">Transmembrane</keyword>
<evidence type="ECO:0000313" key="2">
    <source>
        <dbReference type="EMBL" id="KAB8040516.1"/>
    </source>
</evidence>
<dbReference type="Proteomes" id="UP000437748">
    <property type="component" value="Unassembled WGS sequence"/>
</dbReference>
<keyword evidence="1" id="KW-1133">Transmembrane helix</keyword>